<sequence>MSTVYTLVKPTTYTPCALVYEGSAESKNWKTEMQYPPLYEINFRHRHIELRQTISESTTTAVLKGEYHGLTRSSATIEGFNSSVSAKRRSKLKYGWSFVDFSGNEFKWFTTVLGHTFTLCDVNNKEVAKFVLRLRNYRVAGTLTILEEKMPEQLLALVMLTCKLVHNSMCCESGPVATSSVVVTS</sequence>
<feature type="domain" description="DUF6593" evidence="1">
    <location>
        <begin position="37"/>
        <end position="162"/>
    </location>
</feature>
<dbReference type="AlphaFoldDB" id="A0A9W7Y212"/>
<dbReference type="EMBL" id="JANBOJ010000005">
    <property type="protein sequence ID" value="KAJ1725429.1"/>
    <property type="molecule type" value="Genomic_DNA"/>
</dbReference>
<reference evidence="2" key="1">
    <citation type="submission" date="2022-07" db="EMBL/GenBank/DDBJ databases">
        <title>Phylogenomic reconstructions and comparative analyses of Kickxellomycotina fungi.</title>
        <authorList>
            <person name="Reynolds N.K."/>
            <person name="Stajich J.E."/>
            <person name="Barry K."/>
            <person name="Grigoriev I.V."/>
            <person name="Crous P."/>
            <person name="Smith M.E."/>
        </authorList>
    </citation>
    <scope>NUCLEOTIDE SEQUENCE</scope>
    <source>
        <strain evidence="2">NBRC 32514</strain>
    </source>
</reference>
<name>A0A9W7Y212_9FUNG</name>
<dbReference type="Proteomes" id="UP001149813">
    <property type="component" value="Unassembled WGS sequence"/>
</dbReference>
<keyword evidence="3" id="KW-1185">Reference proteome</keyword>
<comment type="caution">
    <text evidence="2">The sequence shown here is derived from an EMBL/GenBank/DDBJ whole genome shotgun (WGS) entry which is preliminary data.</text>
</comment>
<evidence type="ECO:0000259" key="1">
    <source>
        <dbReference type="Pfam" id="PF20236"/>
    </source>
</evidence>
<evidence type="ECO:0000313" key="2">
    <source>
        <dbReference type="EMBL" id="KAJ1725429.1"/>
    </source>
</evidence>
<dbReference type="InterPro" id="IPR046528">
    <property type="entry name" value="DUF6593"/>
</dbReference>
<protein>
    <recommendedName>
        <fullName evidence="1">DUF6593 domain-containing protein</fullName>
    </recommendedName>
</protein>
<evidence type="ECO:0000313" key="3">
    <source>
        <dbReference type="Proteomes" id="UP001149813"/>
    </source>
</evidence>
<dbReference type="Pfam" id="PF20236">
    <property type="entry name" value="DUF6593"/>
    <property type="match status" value="1"/>
</dbReference>
<accession>A0A9W7Y212</accession>
<proteinExistence type="predicted"/>
<gene>
    <name evidence="2" type="ORF">LPJ53_000359</name>
</gene>
<organism evidence="2 3">
    <name type="scientific">Coemansia erecta</name>
    <dbReference type="NCBI Taxonomy" id="147472"/>
    <lineage>
        <taxon>Eukaryota</taxon>
        <taxon>Fungi</taxon>
        <taxon>Fungi incertae sedis</taxon>
        <taxon>Zoopagomycota</taxon>
        <taxon>Kickxellomycotina</taxon>
        <taxon>Kickxellomycetes</taxon>
        <taxon>Kickxellales</taxon>
        <taxon>Kickxellaceae</taxon>
        <taxon>Coemansia</taxon>
    </lineage>
</organism>
<dbReference type="OrthoDB" id="5573441at2759"/>